<name>A0ABR9ZT59_9FIRM</name>
<sequence length="194" mass="22541">MKNKKNTWEELSKKRNGVHEKATFTKQEKVTFQYKNNIILLEGYMTIVGNTPIVNTRIRTIFKNPHQLNFKIYHEGFFSSIGKMLGMQDILIGDDEFDQRFVVKSNDEKKIKQLLNDYKLKSLLLFGKPITIETKLKDKCLKSSDESILSYEATGIIKDLDTLENILNIFERFIECMIEIGFSDESQITSVLKS</sequence>
<keyword evidence="2" id="KW-1185">Reference proteome</keyword>
<proteinExistence type="predicted"/>
<comment type="caution">
    <text evidence="1">The sequence shown here is derived from an EMBL/GenBank/DDBJ whole genome shotgun (WGS) entry which is preliminary data.</text>
</comment>
<protein>
    <recommendedName>
        <fullName evidence="3">DUF3137 domain-containing protein</fullName>
    </recommendedName>
</protein>
<dbReference type="Proteomes" id="UP000614200">
    <property type="component" value="Unassembled WGS sequence"/>
</dbReference>
<evidence type="ECO:0000313" key="2">
    <source>
        <dbReference type="Proteomes" id="UP000614200"/>
    </source>
</evidence>
<organism evidence="1 2">
    <name type="scientific">Fusibacter ferrireducens</name>
    <dbReference type="NCBI Taxonomy" id="2785058"/>
    <lineage>
        <taxon>Bacteria</taxon>
        <taxon>Bacillati</taxon>
        <taxon>Bacillota</taxon>
        <taxon>Clostridia</taxon>
        <taxon>Eubacteriales</taxon>
        <taxon>Eubacteriales Family XII. Incertae Sedis</taxon>
        <taxon>Fusibacter</taxon>
    </lineage>
</organism>
<dbReference type="EMBL" id="JADKNH010000006">
    <property type="protein sequence ID" value="MBF4693644.1"/>
    <property type="molecule type" value="Genomic_DNA"/>
</dbReference>
<reference evidence="1 2" key="1">
    <citation type="submission" date="2020-11" db="EMBL/GenBank/DDBJ databases">
        <title>Fusibacter basophilias sp. nov.</title>
        <authorList>
            <person name="Qiu D."/>
        </authorList>
    </citation>
    <scope>NUCLEOTIDE SEQUENCE [LARGE SCALE GENOMIC DNA]</scope>
    <source>
        <strain evidence="1 2">Q10-2</strain>
    </source>
</reference>
<dbReference type="RefSeq" id="WP_194701886.1">
    <property type="nucleotide sequence ID" value="NZ_JADKNH010000006.1"/>
</dbReference>
<gene>
    <name evidence="1" type="ORF">ISU02_10950</name>
</gene>
<accession>A0ABR9ZT59</accession>
<evidence type="ECO:0000313" key="1">
    <source>
        <dbReference type="EMBL" id="MBF4693644.1"/>
    </source>
</evidence>
<evidence type="ECO:0008006" key="3">
    <source>
        <dbReference type="Google" id="ProtNLM"/>
    </source>
</evidence>